<evidence type="ECO:0000259" key="7">
    <source>
        <dbReference type="Pfam" id="PF00551"/>
    </source>
</evidence>
<dbReference type="NCBIfam" id="TIGR00639">
    <property type="entry name" value="PurN"/>
    <property type="match status" value="1"/>
</dbReference>
<comment type="catalytic activity">
    <reaction evidence="5 6">
        <text>N(1)-(5-phospho-beta-D-ribosyl)glycinamide + (6R)-10-formyltetrahydrofolate = N(2)-formyl-N(1)-(5-phospho-beta-D-ribosyl)glycinamide + (6S)-5,6,7,8-tetrahydrofolate + H(+)</text>
        <dbReference type="Rhea" id="RHEA:15053"/>
        <dbReference type="ChEBI" id="CHEBI:15378"/>
        <dbReference type="ChEBI" id="CHEBI:57453"/>
        <dbReference type="ChEBI" id="CHEBI:143788"/>
        <dbReference type="ChEBI" id="CHEBI:147286"/>
        <dbReference type="ChEBI" id="CHEBI:195366"/>
        <dbReference type="EC" id="2.1.2.2"/>
    </reaction>
</comment>
<evidence type="ECO:0000256" key="6">
    <source>
        <dbReference type="HAMAP-Rule" id="MF_01930"/>
    </source>
</evidence>
<dbReference type="InterPro" id="IPR036477">
    <property type="entry name" value="Formyl_transf_N_sf"/>
</dbReference>
<feature type="domain" description="Formyl transferase N-terminal" evidence="7">
    <location>
        <begin position="6"/>
        <end position="188"/>
    </location>
</feature>
<sequence length="211" mass="22894">MTRVLQLAVLLSGSGRTLENLQQAILAGRLHAQVAVVVSSKRDAYGLVRARQYHLDAVAVPRKDYPEASAFSTAINAVLARYPIDLVVLAGFLSLYHPPPALTDCVMNVHPALLPAFGGKGFYGERVHRAVLEAGVKLSGCTVHFADAIYDHGPIILQAAVPVEEDDTSETLAARVFTAECALYPRAIQLFADNRLRREGRRVRILPDTAA</sequence>
<dbReference type="GO" id="GO:0006189">
    <property type="term" value="P:'de novo' IMP biosynthetic process"/>
    <property type="evidence" value="ECO:0007669"/>
    <property type="project" value="UniProtKB-UniRule"/>
</dbReference>
<dbReference type="Gene3D" id="3.40.50.170">
    <property type="entry name" value="Formyl transferase, N-terminal domain"/>
    <property type="match status" value="1"/>
</dbReference>
<comment type="pathway">
    <text evidence="1 6">Purine metabolism; IMP biosynthesis via de novo pathway; N(2)-formyl-N(1)-(5-phospho-D-ribosyl)glycinamide from N(1)-(5-phospho-D-ribosyl)glycinamide (10-formyl THF route): step 1/1.</text>
</comment>
<feature type="binding site" evidence="6">
    <location>
        <position position="108"/>
    </location>
    <ligand>
        <name>(6R)-10-formyltetrahydrofolate</name>
        <dbReference type="ChEBI" id="CHEBI:195366"/>
    </ligand>
</feature>
<name>A0A937W2M2_UNCTE</name>
<dbReference type="InterPro" id="IPR004607">
    <property type="entry name" value="GART"/>
</dbReference>
<organism evidence="8 9">
    <name type="scientific">Tectimicrobiota bacterium</name>
    <dbReference type="NCBI Taxonomy" id="2528274"/>
    <lineage>
        <taxon>Bacteria</taxon>
        <taxon>Pseudomonadati</taxon>
        <taxon>Nitrospinota/Tectimicrobiota group</taxon>
        <taxon>Candidatus Tectimicrobiota</taxon>
    </lineage>
</organism>
<reference evidence="8" key="1">
    <citation type="submission" date="2019-03" db="EMBL/GenBank/DDBJ databases">
        <title>Lake Tanganyika Metagenome-Assembled Genomes (MAGs).</title>
        <authorList>
            <person name="Tran P."/>
        </authorList>
    </citation>
    <scope>NUCLEOTIDE SEQUENCE</scope>
    <source>
        <strain evidence="8">K_DeepCast_65m_m2_066</strain>
    </source>
</reference>
<dbReference type="InterPro" id="IPR002376">
    <property type="entry name" value="Formyl_transf_N"/>
</dbReference>
<evidence type="ECO:0000313" key="9">
    <source>
        <dbReference type="Proteomes" id="UP000712673"/>
    </source>
</evidence>
<dbReference type="CDD" id="cd08645">
    <property type="entry name" value="FMT_core_GART"/>
    <property type="match status" value="1"/>
</dbReference>
<feature type="site" description="Raises pKa of active site His" evidence="6">
    <location>
        <position position="151"/>
    </location>
</feature>
<evidence type="ECO:0000256" key="4">
    <source>
        <dbReference type="ARBA" id="ARBA00038440"/>
    </source>
</evidence>
<evidence type="ECO:0000256" key="3">
    <source>
        <dbReference type="ARBA" id="ARBA00022755"/>
    </source>
</evidence>
<gene>
    <name evidence="6 8" type="primary">purN</name>
    <name evidence="8" type="ORF">FJZ47_09570</name>
</gene>
<dbReference type="PANTHER" id="PTHR43369">
    <property type="entry name" value="PHOSPHORIBOSYLGLYCINAMIDE FORMYLTRANSFERASE"/>
    <property type="match status" value="1"/>
</dbReference>
<keyword evidence="2 6" id="KW-0808">Transferase</keyword>
<evidence type="ECO:0000256" key="5">
    <source>
        <dbReference type="ARBA" id="ARBA00047664"/>
    </source>
</evidence>
<dbReference type="GO" id="GO:0005737">
    <property type="term" value="C:cytoplasm"/>
    <property type="evidence" value="ECO:0007669"/>
    <property type="project" value="TreeGrafter"/>
</dbReference>
<evidence type="ECO:0000256" key="2">
    <source>
        <dbReference type="ARBA" id="ARBA00022679"/>
    </source>
</evidence>
<dbReference type="AlphaFoldDB" id="A0A937W2M2"/>
<dbReference type="Pfam" id="PF00551">
    <property type="entry name" value="Formyl_trans_N"/>
    <property type="match status" value="1"/>
</dbReference>
<dbReference type="GO" id="GO:0004644">
    <property type="term" value="F:phosphoribosylglycinamide formyltransferase activity"/>
    <property type="evidence" value="ECO:0007669"/>
    <property type="project" value="UniProtKB-UniRule"/>
</dbReference>
<comment type="caution">
    <text evidence="8">The sequence shown here is derived from an EMBL/GenBank/DDBJ whole genome shotgun (WGS) entry which is preliminary data.</text>
</comment>
<dbReference type="EC" id="2.1.2.2" evidence="6"/>
<feature type="active site" description="Proton donor" evidence="6">
    <location>
        <position position="110"/>
    </location>
</feature>
<accession>A0A937W2M2</accession>
<dbReference type="HAMAP" id="MF_01930">
    <property type="entry name" value="PurN"/>
    <property type="match status" value="1"/>
</dbReference>
<proteinExistence type="inferred from homology"/>
<dbReference type="PROSITE" id="PS00373">
    <property type="entry name" value="GART"/>
    <property type="match status" value="1"/>
</dbReference>
<comment type="function">
    <text evidence="6">Catalyzes the transfer of a formyl group from 10-formyltetrahydrofolate to 5-phospho-ribosyl-glycinamide (GAR), producing 5-phospho-ribosyl-N-formylglycinamide (FGAR) and tetrahydrofolate.</text>
</comment>
<comment type="caution">
    <text evidence="6">Lacks conserved residue(s) required for the propagation of feature annotation.</text>
</comment>
<dbReference type="SUPFAM" id="SSF53328">
    <property type="entry name" value="Formyltransferase"/>
    <property type="match status" value="1"/>
</dbReference>
<evidence type="ECO:0000313" key="8">
    <source>
        <dbReference type="EMBL" id="MBM3224036.1"/>
    </source>
</evidence>
<dbReference type="Proteomes" id="UP000712673">
    <property type="component" value="Unassembled WGS sequence"/>
</dbReference>
<comment type="similarity">
    <text evidence="4 6">Belongs to the GART family.</text>
</comment>
<keyword evidence="3 6" id="KW-0658">Purine biosynthesis</keyword>
<dbReference type="InterPro" id="IPR001555">
    <property type="entry name" value="GART_AS"/>
</dbReference>
<evidence type="ECO:0000256" key="1">
    <source>
        <dbReference type="ARBA" id="ARBA00005054"/>
    </source>
</evidence>
<protein>
    <recommendedName>
        <fullName evidence="6">Phosphoribosylglycinamide formyltransferase</fullName>
        <ecNumber evidence="6">2.1.2.2</ecNumber>
    </recommendedName>
    <alternativeName>
        <fullName evidence="6">5'-phosphoribosylglycinamide transformylase</fullName>
    </alternativeName>
    <alternativeName>
        <fullName evidence="6">GAR transformylase</fullName>
        <shortName evidence="6">GART</shortName>
    </alternativeName>
</protein>
<dbReference type="PANTHER" id="PTHR43369:SF2">
    <property type="entry name" value="PHOSPHORIBOSYLGLYCINAMIDE FORMYLTRANSFERASE"/>
    <property type="match status" value="1"/>
</dbReference>
<dbReference type="EMBL" id="VGLS01000247">
    <property type="protein sequence ID" value="MBM3224036.1"/>
    <property type="molecule type" value="Genomic_DNA"/>
</dbReference>